<proteinExistence type="predicted"/>
<dbReference type="EMBL" id="LXQA010890174">
    <property type="protein sequence ID" value="MCI75747.1"/>
    <property type="molecule type" value="Genomic_DNA"/>
</dbReference>
<evidence type="ECO:0000313" key="2">
    <source>
        <dbReference type="Proteomes" id="UP000265520"/>
    </source>
</evidence>
<feature type="non-terminal residue" evidence="1">
    <location>
        <position position="1"/>
    </location>
</feature>
<protein>
    <submittedName>
        <fullName evidence="1">Uncharacterized protein</fullName>
    </submittedName>
</protein>
<accession>A0A392USL0</accession>
<keyword evidence="2" id="KW-1185">Reference proteome</keyword>
<evidence type="ECO:0000313" key="1">
    <source>
        <dbReference type="EMBL" id="MCI75747.1"/>
    </source>
</evidence>
<sequence>VGGRWGSLAVASPVVDLGGGDVRGV</sequence>
<dbReference type="Proteomes" id="UP000265520">
    <property type="component" value="Unassembled WGS sequence"/>
</dbReference>
<organism evidence="1 2">
    <name type="scientific">Trifolium medium</name>
    <dbReference type="NCBI Taxonomy" id="97028"/>
    <lineage>
        <taxon>Eukaryota</taxon>
        <taxon>Viridiplantae</taxon>
        <taxon>Streptophyta</taxon>
        <taxon>Embryophyta</taxon>
        <taxon>Tracheophyta</taxon>
        <taxon>Spermatophyta</taxon>
        <taxon>Magnoliopsida</taxon>
        <taxon>eudicotyledons</taxon>
        <taxon>Gunneridae</taxon>
        <taxon>Pentapetalae</taxon>
        <taxon>rosids</taxon>
        <taxon>fabids</taxon>
        <taxon>Fabales</taxon>
        <taxon>Fabaceae</taxon>
        <taxon>Papilionoideae</taxon>
        <taxon>50 kb inversion clade</taxon>
        <taxon>NPAAA clade</taxon>
        <taxon>Hologalegina</taxon>
        <taxon>IRL clade</taxon>
        <taxon>Trifolieae</taxon>
        <taxon>Trifolium</taxon>
    </lineage>
</organism>
<reference evidence="1 2" key="1">
    <citation type="journal article" date="2018" name="Front. Plant Sci.">
        <title>Red Clover (Trifolium pratense) and Zigzag Clover (T. medium) - A Picture of Genomic Similarities and Differences.</title>
        <authorList>
            <person name="Dluhosova J."/>
            <person name="Istvanek J."/>
            <person name="Nedelnik J."/>
            <person name="Repkova J."/>
        </authorList>
    </citation>
    <scope>NUCLEOTIDE SEQUENCE [LARGE SCALE GENOMIC DNA]</scope>
    <source>
        <strain evidence="2">cv. 10/8</strain>
        <tissue evidence="1">Leaf</tissue>
    </source>
</reference>
<dbReference type="AlphaFoldDB" id="A0A392USL0"/>
<name>A0A392USL0_9FABA</name>
<comment type="caution">
    <text evidence="1">The sequence shown here is derived from an EMBL/GenBank/DDBJ whole genome shotgun (WGS) entry which is preliminary data.</text>
</comment>